<evidence type="ECO:0000313" key="2">
    <source>
        <dbReference type="Proteomes" id="UP000184604"/>
    </source>
</evidence>
<name>A0A1L5F5D3_CLOKL</name>
<dbReference type="SUPFAM" id="SSF140500">
    <property type="entry name" value="BAS1536-like"/>
    <property type="match status" value="1"/>
</dbReference>
<dbReference type="AlphaFoldDB" id="A0A1L5F5D3"/>
<dbReference type="OrthoDB" id="1916677at2"/>
<dbReference type="InterPro" id="IPR036638">
    <property type="entry name" value="HLH_DNA-bd_sf"/>
</dbReference>
<organism evidence="1 2">
    <name type="scientific">Clostridium kluyveri</name>
    <dbReference type="NCBI Taxonomy" id="1534"/>
    <lineage>
        <taxon>Bacteria</taxon>
        <taxon>Bacillati</taxon>
        <taxon>Bacillota</taxon>
        <taxon>Clostridia</taxon>
        <taxon>Eubacteriales</taxon>
        <taxon>Clostridiaceae</taxon>
        <taxon>Clostridium</taxon>
    </lineage>
</organism>
<accession>A0A1L5F5D3</accession>
<dbReference type="EMBL" id="CP018335">
    <property type="protein sequence ID" value="APM38221.1"/>
    <property type="molecule type" value="Genomic_DNA"/>
</dbReference>
<dbReference type="InterPro" id="IPR018540">
    <property type="entry name" value="Spo0E-like"/>
</dbReference>
<proteinExistence type="predicted"/>
<dbReference type="Gene3D" id="4.10.280.10">
    <property type="entry name" value="Helix-loop-helix DNA-binding domain"/>
    <property type="match status" value="1"/>
</dbReference>
<gene>
    <name evidence="1" type="ORF">BS101_05430</name>
</gene>
<reference evidence="1 2" key="1">
    <citation type="submission" date="2016-12" db="EMBL/GenBank/DDBJ databases">
        <title>Complete genome sequence of Clostridium kluyveri JZZ isolated from the pit mud of a Chinese flavor liquor-making factory.</title>
        <authorList>
            <person name="Wang Y."/>
        </authorList>
    </citation>
    <scope>NUCLEOTIDE SEQUENCE [LARGE SCALE GENOMIC DNA]</scope>
    <source>
        <strain evidence="1 2">JZZ</strain>
    </source>
</reference>
<dbReference type="RefSeq" id="WP_073537904.1">
    <property type="nucleotide sequence ID" value="NZ_CP018335.1"/>
</dbReference>
<sequence length="56" mass="6795">MKRIEQLRERLNELVVKSDVLYRGEVLKLSQELDKLIYVQYNKDIKENGDSFQYDM</sequence>
<dbReference type="Proteomes" id="UP000184604">
    <property type="component" value="Chromosome"/>
</dbReference>
<dbReference type="GO" id="GO:0046983">
    <property type="term" value="F:protein dimerization activity"/>
    <property type="evidence" value="ECO:0007669"/>
    <property type="project" value="InterPro"/>
</dbReference>
<dbReference type="GO" id="GO:0043937">
    <property type="term" value="P:regulation of sporulation"/>
    <property type="evidence" value="ECO:0007669"/>
    <property type="project" value="InterPro"/>
</dbReference>
<dbReference type="InterPro" id="IPR037208">
    <property type="entry name" value="Spo0E-like_sf"/>
</dbReference>
<dbReference type="Pfam" id="PF09388">
    <property type="entry name" value="SpoOE-like"/>
    <property type="match status" value="1"/>
</dbReference>
<protein>
    <submittedName>
        <fullName evidence="1">Spo0E family sporulation regulatory protein-aspartic acid phosphatase</fullName>
    </submittedName>
</protein>
<evidence type="ECO:0000313" key="1">
    <source>
        <dbReference type="EMBL" id="APM38221.1"/>
    </source>
</evidence>